<reference evidence="2" key="1">
    <citation type="journal article" date="2017" name="Nature">
        <title>The sunflower genome provides insights into oil metabolism, flowering and Asterid evolution.</title>
        <authorList>
            <person name="Badouin H."/>
            <person name="Gouzy J."/>
            <person name="Grassa C.J."/>
            <person name="Murat F."/>
            <person name="Staton S.E."/>
            <person name="Cottret L."/>
            <person name="Lelandais-Briere C."/>
            <person name="Owens G.L."/>
            <person name="Carrere S."/>
            <person name="Mayjonade B."/>
            <person name="Legrand L."/>
            <person name="Gill N."/>
            <person name="Kane N.C."/>
            <person name="Bowers J.E."/>
            <person name="Hubner S."/>
            <person name="Bellec A."/>
            <person name="Berard A."/>
            <person name="Berges H."/>
            <person name="Blanchet N."/>
            <person name="Boniface M.C."/>
            <person name="Brunel D."/>
            <person name="Catrice O."/>
            <person name="Chaidir N."/>
            <person name="Claudel C."/>
            <person name="Donnadieu C."/>
            <person name="Faraut T."/>
            <person name="Fievet G."/>
            <person name="Helmstetter N."/>
            <person name="King M."/>
            <person name="Knapp S.J."/>
            <person name="Lai Z."/>
            <person name="Le Paslier M.C."/>
            <person name="Lippi Y."/>
            <person name="Lorenzon L."/>
            <person name="Mandel J.R."/>
            <person name="Marage G."/>
            <person name="Marchand G."/>
            <person name="Marquand E."/>
            <person name="Bret-Mestries E."/>
            <person name="Morien E."/>
            <person name="Nambeesan S."/>
            <person name="Nguyen T."/>
            <person name="Pegot-Espagnet P."/>
            <person name="Pouilly N."/>
            <person name="Raftis F."/>
            <person name="Sallet E."/>
            <person name="Schiex T."/>
            <person name="Thomas J."/>
            <person name="Vandecasteele C."/>
            <person name="Vares D."/>
            <person name="Vear F."/>
            <person name="Vautrin S."/>
            <person name="Crespi M."/>
            <person name="Mangin B."/>
            <person name="Burke J.M."/>
            <person name="Salse J."/>
            <person name="Munos S."/>
            <person name="Vincourt P."/>
            <person name="Rieseberg L.H."/>
            <person name="Langlade N.B."/>
        </authorList>
    </citation>
    <scope>NUCLEOTIDE SEQUENCE [LARGE SCALE GENOMIC DNA]</scope>
    <source>
        <strain evidence="2">cv. SF193</strain>
    </source>
</reference>
<gene>
    <name evidence="1" type="ORF">HannXRQ_Chr13g0393391</name>
</gene>
<dbReference type="EMBL" id="CM007902">
    <property type="protein sequence ID" value="OTG00649.1"/>
    <property type="molecule type" value="Genomic_DNA"/>
</dbReference>
<accession>A0A251SPW8</accession>
<proteinExistence type="predicted"/>
<evidence type="ECO:0000313" key="1">
    <source>
        <dbReference type="EMBL" id="OTG00649.1"/>
    </source>
</evidence>
<dbReference type="InParanoid" id="A0A251SPW8"/>
<evidence type="ECO:0000313" key="2">
    <source>
        <dbReference type="Proteomes" id="UP000215914"/>
    </source>
</evidence>
<organism evidence="1 2">
    <name type="scientific">Helianthus annuus</name>
    <name type="common">Common sunflower</name>
    <dbReference type="NCBI Taxonomy" id="4232"/>
    <lineage>
        <taxon>Eukaryota</taxon>
        <taxon>Viridiplantae</taxon>
        <taxon>Streptophyta</taxon>
        <taxon>Embryophyta</taxon>
        <taxon>Tracheophyta</taxon>
        <taxon>Spermatophyta</taxon>
        <taxon>Magnoliopsida</taxon>
        <taxon>eudicotyledons</taxon>
        <taxon>Gunneridae</taxon>
        <taxon>Pentapetalae</taxon>
        <taxon>asterids</taxon>
        <taxon>campanulids</taxon>
        <taxon>Asterales</taxon>
        <taxon>Asteraceae</taxon>
        <taxon>Asteroideae</taxon>
        <taxon>Heliantheae alliance</taxon>
        <taxon>Heliantheae</taxon>
        <taxon>Helianthus</taxon>
    </lineage>
</organism>
<sequence>MFEGYTKKKLIVTKNQGLDVSLNLGSSSLADGSKWTDWILAVIINSRKLIPWQCETFLLLTFFCFDRLCDYC</sequence>
<name>A0A251SPW8_HELAN</name>
<protein>
    <submittedName>
        <fullName evidence="1">Uncharacterized protein</fullName>
    </submittedName>
</protein>
<dbReference type="AlphaFoldDB" id="A0A251SPW8"/>
<dbReference type="Proteomes" id="UP000215914">
    <property type="component" value="Chromosome 13"/>
</dbReference>
<keyword evidence="2" id="KW-1185">Reference proteome</keyword>